<feature type="compositionally biased region" description="Pro residues" evidence="1">
    <location>
        <begin position="1"/>
        <end position="12"/>
    </location>
</feature>
<feature type="region of interest" description="Disordered" evidence="1">
    <location>
        <begin position="1"/>
        <end position="21"/>
    </location>
</feature>
<evidence type="ECO:0000256" key="1">
    <source>
        <dbReference type="SAM" id="MobiDB-lite"/>
    </source>
</evidence>
<evidence type="ECO:0000313" key="4">
    <source>
        <dbReference type="Proteomes" id="UP000215616"/>
    </source>
</evidence>
<keyword evidence="2" id="KW-0812">Transmembrane</keyword>
<keyword evidence="2" id="KW-1133">Transmembrane helix</keyword>
<comment type="caution">
    <text evidence="3">The sequence shown here is derived from an EMBL/GenBank/DDBJ whole genome shotgun (WGS) entry which is preliminary data.</text>
</comment>
<name>A0A258DFP9_CAUVI</name>
<keyword evidence="2" id="KW-0472">Membrane</keyword>
<gene>
    <name evidence="3" type="ORF">B7Z12_01690</name>
</gene>
<reference evidence="3 4" key="1">
    <citation type="submission" date="2017-03" db="EMBL/GenBank/DDBJ databases">
        <title>Lifting the veil on microbial sulfur biogeochemistry in mining wastewaters.</title>
        <authorList>
            <person name="Kantor R.S."/>
            <person name="Colenbrander Nelson T."/>
            <person name="Marshall S."/>
            <person name="Bennett D."/>
            <person name="Apte S."/>
            <person name="Camacho D."/>
            <person name="Thomas B.C."/>
            <person name="Warren L.A."/>
            <person name="Banfield J.F."/>
        </authorList>
    </citation>
    <scope>NUCLEOTIDE SEQUENCE [LARGE SCALE GENOMIC DNA]</scope>
    <source>
        <strain evidence="3">32-67-7</strain>
    </source>
</reference>
<evidence type="ECO:0000313" key="3">
    <source>
        <dbReference type="EMBL" id="OYX06063.1"/>
    </source>
</evidence>
<dbReference type="AlphaFoldDB" id="A0A258DFP9"/>
<protein>
    <submittedName>
        <fullName evidence="3">Uncharacterized protein</fullName>
    </submittedName>
</protein>
<accession>A0A258DFP9</accession>
<organism evidence="3 4">
    <name type="scientific">Caulobacter vibrioides</name>
    <name type="common">Caulobacter crescentus</name>
    <dbReference type="NCBI Taxonomy" id="155892"/>
    <lineage>
        <taxon>Bacteria</taxon>
        <taxon>Pseudomonadati</taxon>
        <taxon>Pseudomonadota</taxon>
        <taxon>Alphaproteobacteria</taxon>
        <taxon>Caulobacterales</taxon>
        <taxon>Caulobacteraceae</taxon>
        <taxon>Caulobacter</taxon>
    </lineage>
</organism>
<sequence length="71" mass="8223">MKPISPWRPPEPSLFRKTPPEIRALDERRRETVRKIEQRRKAFQATVNSVLLTSAATMAFAMAASAAIWWR</sequence>
<evidence type="ECO:0000256" key="2">
    <source>
        <dbReference type="SAM" id="Phobius"/>
    </source>
</evidence>
<dbReference type="EMBL" id="NCDQ01000014">
    <property type="protein sequence ID" value="OYX06063.1"/>
    <property type="molecule type" value="Genomic_DNA"/>
</dbReference>
<feature type="transmembrane region" description="Helical" evidence="2">
    <location>
        <begin position="45"/>
        <end position="70"/>
    </location>
</feature>
<proteinExistence type="predicted"/>
<dbReference type="Proteomes" id="UP000215616">
    <property type="component" value="Unassembled WGS sequence"/>
</dbReference>